<dbReference type="STRING" id="1921510.BSL82_02450"/>
<organism evidence="2 3">
    <name type="scientific">Tardibacter chloracetimidivorans</name>
    <dbReference type="NCBI Taxonomy" id="1921510"/>
    <lineage>
        <taxon>Bacteria</taxon>
        <taxon>Pseudomonadati</taxon>
        <taxon>Pseudomonadota</taxon>
        <taxon>Alphaproteobacteria</taxon>
        <taxon>Sphingomonadales</taxon>
        <taxon>Sphingomonadaceae</taxon>
        <taxon>Tardibacter</taxon>
    </lineage>
</organism>
<proteinExistence type="predicted"/>
<dbReference type="OrthoDB" id="3483205at2"/>
<keyword evidence="3" id="KW-1185">Reference proteome</keyword>
<name>A0A1L3ZRR0_9SPHN</name>
<evidence type="ECO:0000313" key="2">
    <source>
        <dbReference type="EMBL" id="API58308.1"/>
    </source>
</evidence>
<reference evidence="3" key="1">
    <citation type="submission" date="2016-11" db="EMBL/GenBank/DDBJ databases">
        <title>Complete Genome Sequence of alachlor-degrading Sphingomonas sp. strain JJ-A5.</title>
        <authorList>
            <person name="Lee H."/>
            <person name="Ka J.-O."/>
        </authorList>
    </citation>
    <scope>NUCLEOTIDE SEQUENCE [LARGE SCALE GENOMIC DNA]</scope>
    <source>
        <strain evidence="3">JJ-A5</strain>
    </source>
</reference>
<feature type="domain" description="DUF4326" evidence="1">
    <location>
        <begin position="10"/>
        <end position="151"/>
    </location>
</feature>
<dbReference type="KEGG" id="sphj:BSL82_02450"/>
<dbReference type="AlphaFoldDB" id="A0A1L3ZRR0"/>
<evidence type="ECO:0000259" key="1">
    <source>
        <dbReference type="Pfam" id="PF14216"/>
    </source>
</evidence>
<accession>A0A1L3ZRR0</accession>
<dbReference type="RefSeq" id="WP_072595881.1">
    <property type="nucleotide sequence ID" value="NZ_CP018221.1"/>
</dbReference>
<evidence type="ECO:0000313" key="3">
    <source>
        <dbReference type="Proteomes" id="UP000182063"/>
    </source>
</evidence>
<gene>
    <name evidence="2" type="ORF">BSL82_02450</name>
</gene>
<dbReference type="Pfam" id="PF14216">
    <property type="entry name" value="DUF4326"/>
    <property type="match status" value="1"/>
</dbReference>
<dbReference type="InterPro" id="IPR025475">
    <property type="entry name" value="DUF4326"/>
</dbReference>
<dbReference type="EMBL" id="CP018221">
    <property type="protein sequence ID" value="API58308.1"/>
    <property type="molecule type" value="Genomic_DNA"/>
</dbReference>
<dbReference type="Proteomes" id="UP000182063">
    <property type="component" value="Chromosome"/>
</dbReference>
<protein>
    <recommendedName>
        <fullName evidence="1">DUF4326 domain-containing protein</fullName>
    </recommendedName>
</protein>
<sequence length="155" mass="17243">MTPRRIKRGRTLGWRMPENTVTVDRRTKWGNPFNLKASEHCWTALACGCKGDPAGRQRASVILFREWINNAAACRIQDCGLYAEREGERVAFATSPAITAPQPPAIEDIQAELRGRNLACWCKLCEAHQDGLPLGVQCDQCAPCHADVLLEIANR</sequence>